<sequence>MIVAQTSTTPYVEAAERSYECSFWAFEIDHFKKPKEGSVMAIQVMKKCGWKEGQGLGKKAQGMIEIIQDLAINPGFGLGFKPTAEDYQIVANAKKMRRAKRLGIPFGKEVRMEIPPLSQTFKSAGWYNEEKSQQVQEEEVVSQKIAGLTINVVTEEATGPYPWVYPMAPTEELDNWEAYDRAVLMSDLEI</sequence>
<evidence type="ECO:0000313" key="3">
    <source>
        <dbReference type="Proteomes" id="UP000187203"/>
    </source>
</evidence>
<reference evidence="3" key="1">
    <citation type="submission" date="2013-09" db="EMBL/GenBank/DDBJ databases">
        <title>Corchorus olitorius genome sequencing.</title>
        <authorList>
            <person name="Alam M."/>
            <person name="Haque M.S."/>
            <person name="Islam M.S."/>
            <person name="Emdad E.M."/>
            <person name="Islam M.M."/>
            <person name="Ahmed B."/>
            <person name="Halim A."/>
            <person name="Hossen Q.M.M."/>
            <person name="Hossain M.Z."/>
            <person name="Ahmed R."/>
            <person name="Khan M.M."/>
            <person name="Islam R."/>
            <person name="Rashid M.M."/>
            <person name="Khan S.A."/>
            <person name="Rahman M.S."/>
            <person name="Alam M."/>
            <person name="Yahiya A.S."/>
            <person name="Khan M.S."/>
            <person name="Azam M.S."/>
            <person name="Haque T."/>
            <person name="Lashkar M.Z.H."/>
            <person name="Akhand A.I."/>
            <person name="Morshed G."/>
            <person name="Roy S."/>
            <person name="Uddin K.S."/>
            <person name="Rabeya T."/>
            <person name="Hossain A.S."/>
            <person name="Chowdhury A."/>
            <person name="Snigdha A.R."/>
            <person name="Mortoza M.S."/>
            <person name="Matin S.A."/>
            <person name="Hoque S.M.E."/>
            <person name="Islam M.K."/>
            <person name="Roy D.K."/>
            <person name="Haider R."/>
            <person name="Moosa M.M."/>
            <person name="Elias S.M."/>
            <person name="Hasan A.M."/>
            <person name="Jahan S."/>
            <person name="Shafiuddin M."/>
            <person name="Mahmood N."/>
            <person name="Shommy N.S."/>
        </authorList>
    </citation>
    <scope>NUCLEOTIDE SEQUENCE [LARGE SCALE GENOMIC DNA]</scope>
    <source>
        <strain evidence="3">cv. O-4</strain>
    </source>
</reference>
<dbReference type="Proteomes" id="UP000187203">
    <property type="component" value="Unassembled WGS sequence"/>
</dbReference>
<evidence type="ECO:0000313" key="2">
    <source>
        <dbReference type="EMBL" id="OMP06000.1"/>
    </source>
</evidence>
<dbReference type="OrthoDB" id="10019757at2759"/>
<accession>A0A1R3KFZ5</accession>
<dbReference type="Pfam" id="PF01585">
    <property type="entry name" value="G-patch"/>
    <property type="match status" value="1"/>
</dbReference>
<gene>
    <name evidence="2" type="ORF">COLO4_08399</name>
</gene>
<protein>
    <recommendedName>
        <fullName evidence="1">G-patch domain-containing protein</fullName>
    </recommendedName>
</protein>
<dbReference type="PROSITE" id="PS50174">
    <property type="entry name" value="G_PATCH"/>
    <property type="match status" value="1"/>
</dbReference>
<feature type="domain" description="G-patch" evidence="1">
    <location>
        <begin position="37"/>
        <end position="83"/>
    </location>
</feature>
<dbReference type="SMART" id="SM00443">
    <property type="entry name" value="G_patch"/>
    <property type="match status" value="1"/>
</dbReference>
<keyword evidence="3" id="KW-1185">Reference proteome</keyword>
<proteinExistence type="predicted"/>
<comment type="caution">
    <text evidence="2">The sequence shown here is derived from an EMBL/GenBank/DDBJ whole genome shotgun (WGS) entry which is preliminary data.</text>
</comment>
<dbReference type="AlphaFoldDB" id="A0A1R3KFZ5"/>
<dbReference type="GO" id="GO:0003676">
    <property type="term" value="F:nucleic acid binding"/>
    <property type="evidence" value="ECO:0007669"/>
    <property type="project" value="InterPro"/>
</dbReference>
<evidence type="ECO:0000259" key="1">
    <source>
        <dbReference type="PROSITE" id="PS50174"/>
    </source>
</evidence>
<name>A0A1R3KFZ5_9ROSI</name>
<dbReference type="EMBL" id="AWUE01013746">
    <property type="protein sequence ID" value="OMP06000.1"/>
    <property type="molecule type" value="Genomic_DNA"/>
</dbReference>
<organism evidence="2 3">
    <name type="scientific">Corchorus olitorius</name>
    <dbReference type="NCBI Taxonomy" id="93759"/>
    <lineage>
        <taxon>Eukaryota</taxon>
        <taxon>Viridiplantae</taxon>
        <taxon>Streptophyta</taxon>
        <taxon>Embryophyta</taxon>
        <taxon>Tracheophyta</taxon>
        <taxon>Spermatophyta</taxon>
        <taxon>Magnoliopsida</taxon>
        <taxon>eudicotyledons</taxon>
        <taxon>Gunneridae</taxon>
        <taxon>Pentapetalae</taxon>
        <taxon>rosids</taxon>
        <taxon>malvids</taxon>
        <taxon>Malvales</taxon>
        <taxon>Malvaceae</taxon>
        <taxon>Grewioideae</taxon>
        <taxon>Apeibeae</taxon>
        <taxon>Corchorus</taxon>
    </lineage>
</organism>
<dbReference type="InterPro" id="IPR000467">
    <property type="entry name" value="G_patch_dom"/>
</dbReference>